<dbReference type="Gene3D" id="1.10.3720.10">
    <property type="entry name" value="MetI-like"/>
    <property type="match status" value="1"/>
</dbReference>
<dbReference type="InterPro" id="IPR000515">
    <property type="entry name" value="MetI-like"/>
</dbReference>
<comment type="subcellular location">
    <subcellularLocation>
        <location evidence="1 7">Cell membrane</location>
        <topology evidence="1 7">Multi-pass membrane protein</topology>
    </subcellularLocation>
</comment>
<dbReference type="GO" id="GO:0055085">
    <property type="term" value="P:transmembrane transport"/>
    <property type="evidence" value="ECO:0007669"/>
    <property type="project" value="InterPro"/>
</dbReference>
<accession>A0A5N6MTS9</accession>
<dbReference type="SUPFAM" id="SSF161098">
    <property type="entry name" value="MetI-like"/>
    <property type="match status" value="1"/>
</dbReference>
<feature type="transmembrane region" description="Helical" evidence="7">
    <location>
        <begin position="309"/>
        <end position="328"/>
    </location>
</feature>
<evidence type="ECO:0000256" key="2">
    <source>
        <dbReference type="ARBA" id="ARBA00022448"/>
    </source>
</evidence>
<sequence>MSVPKAVFSGRPATFAASSAVGGSAPAKTAGPPPAGGPAGGGPRRRRRRLLQSLEGWGFVGPALVIVLGLSIFPAVWAFFLSLQKWDGFSDPKFLGAGNYREMLADGELGGAVLHTVVYTVLFVPSSVLLGLFLAVALNRRIRFIGLYRTAIFVPFVASAAATGILTTYLFSPQFGLFNNILRVLNMPQQGWLEDPGQAMIVITIMSLWGQAAFTTVIYLAALQDVPGDLLEAARIDGASSWQTFWRVVFPQLAPVTVFVAIWQTIQAIQLFDLVYTTTRGGPLNATETIVYFLWQAAFKNLQFGYGSAVAYGLFGATLLITIGVVLYSRRTKMEAF</sequence>
<dbReference type="Proteomes" id="UP000326852">
    <property type="component" value="Unassembled WGS sequence"/>
</dbReference>
<proteinExistence type="inferred from homology"/>
<evidence type="ECO:0000313" key="10">
    <source>
        <dbReference type="EMBL" id="KAD4060196.1"/>
    </source>
</evidence>
<dbReference type="PROSITE" id="PS50928">
    <property type="entry name" value="ABC_TM1"/>
    <property type="match status" value="1"/>
</dbReference>
<feature type="region of interest" description="Disordered" evidence="8">
    <location>
        <begin position="17"/>
        <end position="45"/>
    </location>
</feature>
<evidence type="ECO:0000256" key="8">
    <source>
        <dbReference type="SAM" id="MobiDB-lite"/>
    </source>
</evidence>
<dbReference type="InterPro" id="IPR051393">
    <property type="entry name" value="ABC_transporter_permease"/>
</dbReference>
<dbReference type="RefSeq" id="WP_152271405.1">
    <property type="nucleotide sequence ID" value="NZ_VTFX01000001.1"/>
</dbReference>
<evidence type="ECO:0000256" key="7">
    <source>
        <dbReference type="RuleBase" id="RU363032"/>
    </source>
</evidence>
<keyword evidence="3" id="KW-1003">Cell membrane</keyword>
<feature type="transmembrane region" description="Helical" evidence="7">
    <location>
        <begin position="150"/>
        <end position="171"/>
    </location>
</feature>
<keyword evidence="2 7" id="KW-0813">Transport</keyword>
<evidence type="ECO:0000256" key="4">
    <source>
        <dbReference type="ARBA" id="ARBA00022692"/>
    </source>
</evidence>
<comment type="similarity">
    <text evidence="7">Belongs to the binding-protein-dependent transport system permease family.</text>
</comment>
<dbReference type="GO" id="GO:0005886">
    <property type="term" value="C:plasma membrane"/>
    <property type="evidence" value="ECO:0007669"/>
    <property type="project" value="UniProtKB-SubCell"/>
</dbReference>
<dbReference type="CDD" id="cd06261">
    <property type="entry name" value="TM_PBP2"/>
    <property type="match status" value="1"/>
</dbReference>
<dbReference type="InterPro" id="IPR035906">
    <property type="entry name" value="MetI-like_sf"/>
</dbReference>
<feature type="compositionally biased region" description="Low complexity" evidence="8">
    <location>
        <begin position="17"/>
        <end position="30"/>
    </location>
</feature>
<keyword evidence="5 7" id="KW-1133">Transmembrane helix</keyword>
<feature type="domain" description="ABC transmembrane type-1" evidence="9">
    <location>
        <begin position="113"/>
        <end position="327"/>
    </location>
</feature>
<reference evidence="10 11" key="1">
    <citation type="submission" date="2019-08" db="EMBL/GenBank/DDBJ databases">
        <title>Arthrobacter sp. nov., isolated from plateau pika and Tibetan wild ass.</title>
        <authorList>
            <person name="Ge Y."/>
        </authorList>
    </citation>
    <scope>NUCLEOTIDE SEQUENCE [LARGE SCALE GENOMIC DNA]</scope>
    <source>
        <strain evidence="10 11">785</strain>
    </source>
</reference>
<feature type="transmembrane region" description="Helical" evidence="7">
    <location>
        <begin position="117"/>
        <end position="138"/>
    </location>
</feature>
<evidence type="ECO:0000313" key="11">
    <source>
        <dbReference type="Proteomes" id="UP000326852"/>
    </source>
</evidence>
<evidence type="ECO:0000256" key="6">
    <source>
        <dbReference type="ARBA" id="ARBA00023136"/>
    </source>
</evidence>
<name>A0A5N6MTS9_9MICC</name>
<feature type="transmembrane region" description="Helical" evidence="7">
    <location>
        <begin position="199"/>
        <end position="223"/>
    </location>
</feature>
<dbReference type="Pfam" id="PF00528">
    <property type="entry name" value="BPD_transp_1"/>
    <property type="match status" value="1"/>
</dbReference>
<dbReference type="PANTHER" id="PTHR30193">
    <property type="entry name" value="ABC TRANSPORTER PERMEASE PROTEIN"/>
    <property type="match status" value="1"/>
</dbReference>
<keyword evidence="11" id="KW-1185">Reference proteome</keyword>
<evidence type="ECO:0000256" key="5">
    <source>
        <dbReference type="ARBA" id="ARBA00022989"/>
    </source>
</evidence>
<evidence type="ECO:0000256" key="1">
    <source>
        <dbReference type="ARBA" id="ARBA00004651"/>
    </source>
</evidence>
<comment type="caution">
    <text evidence="10">The sequence shown here is derived from an EMBL/GenBank/DDBJ whole genome shotgun (WGS) entry which is preliminary data.</text>
</comment>
<dbReference type="AlphaFoldDB" id="A0A5N6MTS9"/>
<keyword evidence="6 7" id="KW-0472">Membrane</keyword>
<dbReference type="EMBL" id="VTFX01000001">
    <property type="protein sequence ID" value="KAD4060196.1"/>
    <property type="molecule type" value="Genomic_DNA"/>
</dbReference>
<keyword evidence="4 7" id="KW-0812">Transmembrane</keyword>
<feature type="transmembrane region" description="Helical" evidence="7">
    <location>
        <begin position="54"/>
        <end position="80"/>
    </location>
</feature>
<organism evidence="10 11">
    <name type="scientific">Arthrobacter yangruifuii</name>
    <dbReference type="NCBI Taxonomy" id="2606616"/>
    <lineage>
        <taxon>Bacteria</taxon>
        <taxon>Bacillati</taxon>
        <taxon>Actinomycetota</taxon>
        <taxon>Actinomycetes</taxon>
        <taxon>Micrococcales</taxon>
        <taxon>Micrococcaceae</taxon>
        <taxon>Arthrobacter</taxon>
    </lineage>
</organism>
<evidence type="ECO:0000256" key="3">
    <source>
        <dbReference type="ARBA" id="ARBA00022475"/>
    </source>
</evidence>
<gene>
    <name evidence="10" type="ORF">GD627_03830</name>
</gene>
<protein>
    <submittedName>
        <fullName evidence="10">ABC transporter permease subunit</fullName>
    </submittedName>
</protein>
<dbReference type="PANTHER" id="PTHR30193:SF37">
    <property type="entry name" value="INNER MEMBRANE ABC TRANSPORTER PERMEASE PROTEIN YCJO"/>
    <property type="match status" value="1"/>
</dbReference>
<evidence type="ECO:0000259" key="9">
    <source>
        <dbReference type="PROSITE" id="PS50928"/>
    </source>
</evidence>
<feature type="transmembrane region" description="Helical" evidence="7">
    <location>
        <begin position="244"/>
        <end position="266"/>
    </location>
</feature>